<proteinExistence type="predicted"/>
<dbReference type="AlphaFoldDB" id="I7LWS9"/>
<protein>
    <submittedName>
        <fullName evidence="1">Uncharacterized protein</fullName>
    </submittedName>
</protein>
<dbReference type="OMA" id="YLRCSHC"/>
<dbReference type="KEGG" id="tet:TTHERM_00348760"/>
<accession>I7LWS9</accession>
<dbReference type="EMBL" id="GG662523">
    <property type="protein sequence ID" value="EAS02786.2"/>
    <property type="molecule type" value="Genomic_DNA"/>
</dbReference>
<evidence type="ECO:0000313" key="1">
    <source>
        <dbReference type="EMBL" id="EAS02786.2"/>
    </source>
</evidence>
<dbReference type="RefSeq" id="XP_001023031.2">
    <property type="nucleotide sequence ID" value="XM_001023031.3"/>
</dbReference>
<sequence>MDIEGKTIILQNPDGSIQVATQPHYKGKKQLQCYKCKCRLIYEGNALKIKCTNCQSLNGVPNQQSQQQMQQQRSISCASCGARCQLLIIDNMLIGNCNSCGALTGVY</sequence>
<organism evidence="1 2">
    <name type="scientific">Tetrahymena thermophila (strain SB210)</name>
    <dbReference type="NCBI Taxonomy" id="312017"/>
    <lineage>
        <taxon>Eukaryota</taxon>
        <taxon>Sar</taxon>
        <taxon>Alveolata</taxon>
        <taxon>Ciliophora</taxon>
        <taxon>Intramacronucleata</taxon>
        <taxon>Oligohymenophorea</taxon>
        <taxon>Hymenostomatida</taxon>
        <taxon>Tetrahymenina</taxon>
        <taxon>Tetrahymenidae</taxon>
        <taxon>Tetrahymena</taxon>
    </lineage>
</organism>
<dbReference type="OrthoDB" id="282598at2759"/>
<evidence type="ECO:0000313" key="2">
    <source>
        <dbReference type="Proteomes" id="UP000009168"/>
    </source>
</evidence>
<keyword evidence="2" id="KW-1185">Reference proteome</keyword>
<reference evidence="2" key="1">
    <citation type="journal article" date="2006" name="PLoS Biol.">
        <title>Macronuclear genome sequence of the ciliate Tetrahymena thermophila, a model eukaryote.</title>
        <authorList>
            <person name="Eisen J.A."/>
            <person name="Coyne R.S."/>
            <person name="Wu M."/>
            <person name="Wu D."/>
            <person name="Thiagarajan M."/>
            <person name="Wortman J.R."/>
            <person name="Badger J.H."/>
            <person name="Ren Q."/>
            <person name="Amedeo P."/>
            <person name="Jones K.M."/>
            <person name="Tallon L.J."/>
            <person name="Delcher A.L."/>
            <person name="Salzberg S.L."/>
            <person name="Silva J.C."/>
            <person name="Haas B.J."/>
            <person name="Majoros W.H."/>
            <person name="Farzad M."/>
            <person name="Carlton J.M."/>
            <person name="Smith R.K. Jr."/>
            <person name="Garg J."/>
            <person name="Pearlman R.E."/>
            <person name="Karrer K.M."/>
            <person name="Sun L."/>
            <person name="Manning G."/>
            <person name="Elde N.C."/>
            <person name="Turkewitz A.P."/>
            <person name="Asai D.J."/>
            <person name="Wilkes D.E."/>
            <person name="Wang Y."/>
            <person name="Cai H."/>
            <person name="Collins K."/>
            <person name="Stewart B.A."/>
            <person name="Lee S.R."/>
            <person name="Wilamowska K."/>
            <person name="Weinberg Z."/>
            <person name="Ruzzo W.L."/>
            <person name="Wloga D."/>
            <person name="Gaertig J."/>
            <person name="Frankel J."/>
            <person name="Tsao C.-C."/>
            <person name="Gorovsky M.A."/>
            <person name="Keeling P.J."/>
            <person name="Waller R.F."/>
            <person name="Patron N.J."/>
            <person name="Cherry J.M."/>
            <person name="Stover N.A."/>
            <person name="Krieger C.J."/>
            <person name="del Toro C."/>
            <person name="Ryder H.F."/>
            <person name="Williamson S.C."/>
            <person name="Barbeau R.A."/>
            <person name="Hamilton E.P."/>
            <person name="Orias E."/>
        </authorList>
    </citation>
    <scope>NUCLEOTIDE SEQUENCE [LARGE SCALE GENOMIC DNA]</scope>
    <source>
        <strain evidence="2">SB210</strain>
    </source>
</reference>
<dbReference type="HOGENOM" id="CLU_2215249_0_0_1"/>
<name>I7LWS9_TETTS</name>
<dbReference type="Proteomes" id="UP000009168">
    <property type="component" value="Unassembled WGS sequence"/>
</dbReference>
<gene>
    <name evidence="1" type="ORF">TTHERM_00348760</name>
</gene>
<dbReference type="InParanoid" id="I7LWS9"/>
<dbReference type="GeneID" id="7836842"/>